<keyword evidence="3" id="KW-1185">Reference proteome</keyword>
<dbReference type="Proteomes" id="UP000295818">
    <property type="component" value="Unassembled WGS sequence"/>
</dbReference>
<proteinExistence type="predicted"/>
<accession>A0ABY2BTW7</accession>
<evidence type="ECO:0000256" key="1">
    <source>
        <dbReference type="SAM" id="Phobius"/>
    </source>
</evidence>
<keyword evidence="1" id="KW-0472">Membrane</keyword>
<name>A0ABY2BTW7_9ACTN</name>
<gene>
    <name evidence="2" type="ORF">EV644_10182</name>
</gene>
<dbReference type="Pfam" id="PF01252">
    <property type="entry name" value="Peptidase_A8"/>
    <property type="match status" value="1"/>
</dbReference>
<feature type="transmembrane region" description="Helical" evidence="1">
    <location>
        <begin position="15"/>
        <end position="35"/>
    </location>
</feature>
<protein>
    <submittedName>
        <fullName evidence="2">Signal peptidase (SPase) II</fullName>
    </submittedName>
</protein>
<dbReference type="InterPro" id="IPR001872">
    <property type="entry name" value="Peptidase_A8"/>
</dbReference>
<feature type="transmembrane region" description="Helical" evidence="1">
    <location>
        <begin position="90"/>
        <end position="109"/>
    </location>
</feature>
<evidence type="ECO:0000313" key="3">
    <source>
        <dbReference type="Proteomes" id="UP000295818"/>
    </source>
</evidence>
<comment type="caution">
    <text evidence="2">The sequence shown here is derived from an EMBL/GenBank/DDBJ whole genome shotgun (WGS) entry which is preliminary data.</text>
</comment>
<evidence type="ECO:0000313" key="2">
    <source>
        <dbReference type="EMBL" id="TCO31442.1"/>
    </source>
</evidence>
<dbReference type="EMBL" id="SLWM01000001">
    <property type="protein sequence ID" value="TCO31442.1"/>
    <property type="molecule type" value="Genomic_DNA"/>
</dbReference>
<feature type="transmembrane region" description="Helical" evidence="1">
    <location>
        <begin position="42"/>
        <end position="58"/>
    </location>
</feature>
<keyword evidence="1" id="KW-0812">Transmembrane</keyword>
<organism evidence="2 3">
    <name type="scientific">Kribbella orskensis</name>
    <dbReference type="NCBI Taxonomy" id="2512216"/>
    <lineage>
        <taxon>Bacteria</taxon>
        <taxon>Bacillati</taxon>
        <taxon>Actinomycetota</taxon>
        <taxon>Actinomycetes</taxon>
        <taxon>Propionibacteriales</taxon>
        <taxon>Kribbellaceae</taxon>
        <taxon>Kribbella</taxon>
    </lineage>
</organism>
<keyword evidence="1" id="KW-1133">Transmembrane helix</keyword>
<reference evidence="2 3" key="1">
    <citation type="journal article" date="2015" name="Stand. Genomic Sci.">
        <title>Genomic Encyclopedia of Bacterial and Archaeal Type Strains, Phase III: the genomes of soil and plant-associated and newly described type strains.</title>
        <authorList>
            <person name="Whitman W.B."/>
            <person name="Woyke T."/>
            <person name="Klenk H.P."/>
            <person name="Zhou Y."/>
            <person name="Lilburn T.G."/>
            <person name="Beck B.J."/>
            <person name="De Vos P."/>
            <person name="Vandamme P."/>
            <person name="Eisen J.A."/>
            <person name="Garrity G."/>
            <person name="Hugenholtz P."/>
            <person name="Kyrpides N.C."/>
        </authorList>
    </citation>
    <scope>NUCLEOTIDE SEQUENCE [LARGE SCALE GENOMIC DNA]</scope>
    <source>
        <strain evidence="2 3">VKM Ac-2538</strain>
    </source>
</reference>
<sequence length="149" mass="16241">MIAGRVVGHWYEDPLAGAFLDLSGLGVLTTALLVLIRRRRPAAVLVSVALLIGGWGSNQLDRLGMHSWTAPGSARGAIDFIAVSHYRYNLADVFIVGATLLLLATTGYLRGRGAYDRLRSERETSITPRACHSARTRCDRCDRLSQVSC</sequence>